<dbReference type="GO" id="GO:1990904">
    <property type="term" value="C:ribonucleoprotein complex"/>
    <property type="evidence" value="ECO:0007669"/>
    <property type="project" value="UniProtKB-KW"/>
</dbReference>
<evidence type="ECO:0000256" key="13">
    <source>
        <dbReference type="ARBA" id="ARBA00023274"/>
    </source>
</evidence>
<keyword evidence="9 17" id="KW-0689">Ribosomal protein</keyword>
<evidence type="ECO:0000256" key="7">
    <source>
        <dbReference type="ARBA" id="ARBA00022868"/>
    </source>
</evidence>
<dbReference type="Pfam" id="PF00876">
    <property type="entry name" value="Innexin"/>
    <property type="match status" value="2"/>
</dbReference>
<comment type="subcellular location">
    <subcellularLocation>
        <location evidence="1">Cell junction</location>
        <location evidence="1">Gap junction</location>
    </subcellularLocation>
    <subcellularLocation>
        <location evidence="2 15">Cell membrane</location>
        <topology evidence="2 15">Multi-pass membrane protein</topology>
    </subcellularLocation>
</comment>
<evidence type="ECO:0000313" key="18">
    <source>
        <dbReference type="Proteomes" id="UP000252519"/>
    </source>
</evidence>
<accession>A0A368FX06</accession>
<name>A0A368FX06_ANCCA</name>
<comment type="caution">
    <text evidence="17">The sequence shown here is derived from an EMBL/GenBank/DDBJ whole genome shotgun (WGS) entry which is preliminary data.</text>
</comment>
<dbReference type="FunFam" id="3.30.63.20:FF:000001">
    <property type="entry name" value="40S ribosomal protein S25"/>
    <property type="match status" value="1"/>
</dbReference>
<dbReference type="InterPro" id="IPR000990">
    <property type="entry name" value="Innexin"/>
</dbReference>
<dbReference type="GO" id="GO:0005921">
    <property type="term" value="C:gap junction"/>
    <property type="evidence" value="ECO:0007669"/>
    <property type="project" value="UniProtKB-SubCell"/>
</dbReference>
<dbReference type="Gene3D" id="3.30.63.20">
    <property type="match status" value="1"/>
</dbReference>
<evidence type="ECO:0000256" key="6">
    <source>
        <dbReference type="ARBA" id="ARBA00022692"/>
    </source>
</evidence>
<keyword evidence="11 15" id="KW-0406">Ion transport</keyword>
<dbReference type="GO" id="GO:0034220">
    <property type="term" value="P:monoatomic ion transmembrane transport"/>
    <property type="evidence" value="ECO:0007669"/>
    <property type="project" value="UniProtKB-KW"/>
</dbReference>
<dbReference type="Proteomes" id="UP000252519">
    <property type="component" value="Unassembled WGS sequence"/>
</dbReference>
<dbReference type="GO" id="GO:0005243">
    <property type="term" value="F:gap junction channel activity"/>
    <property type="evidence" value="ECO:0007669"/>
    <property type="project" value="TreeGrafter"/>
</dbReference>
<dbReference type="GO" id="GO:0005886">
    <property type="term" value="C:plasma membrane"/>
    <property type="evidence" value="ECO:0007669"/>
    <property type="project" value="UniProtKB-SubCell"/>
</dbReference>
<keyword evidence="8" id="KW-0965">Cell junction</keyword>
<evidence type="ECO:0000256" key="9">
    <source>
        <dbReference type="ARBA" id="ARBA00022980"/>
    </source>
</evidence>
<feature type="transmembrane region" description="Helical" evidence="15">
    <location>
        <begin position="294"/>
        <end position="316"/>
    </location>
</feature>
<proteinExistence type="inferred from homology"/>
<keyword evidence="6 15" id="KW-0812">Transmembrane</keyword>
<keyword evidence="18" id="KW-1185">Reference proteome</keyword>
<keyword evidence="4 15" id="KW-0813">Transport</keyword>
<comment type="similarity">
    <text evidence="15">Belongs to the pannexin family.</text>
</comment>
<feature type="compositionally biased region" description="Basic residues" evidence="16">
    <location>
        <begin position="28"/>
        <end position="37"/>
    </location>
</feature>
<comment type="caution">
    <text evidence="15">Lacks conserved residue(s) required for the propagation of feature annotation.</text>
</comment>
<dbReference type="EMBL" id="JOJR01000652">
    <property type="protein sequence ID" value="RCN35519.1"/>
    <property type="molecule type" value="Genomic_DNA"/>
</dbReference>
<keyword evidence="12 15" id="KW-0472">Membrane</keyword>
<comment type="similarity">
    <text evidence="3">Belongs to the eukaryotic ribosomal protein eS25 family.</text>
</comment>
<reference evidence="17 18" key="1">
    <citation type="submission" date="2014-10" db="EMBL/GenBank/DDBJ databases">
        <title>Draft genome of the hookworm Ancylostoma caninum.</title>
        <authorList>
            <person name="Mitreva M."/>
        </authorList>
    </citation>
    <scope>NUCLEOTIDE SEQUENCE [LARGE SCALE GENOMIC DNA]</scope>
    <source>
        <strain evidence="17 18">Baltimore</strain>
    </source>
</reference>
<feature type="region of interest" description="Disordered" evidence="16">
    <location>
        <begin position="1"/>
        <end position="37"/>
    </location>
</feature>
<dbReference type="PANTHER" id="PTHR11893">
    <property type="entry name" value="INNEXIN"/>
    <property type="match status" value="1"/>
</dbReference>
<dbReference type="OrthoDB" id="5867527at2759"/>
<evidence type="ECO:0000256" key="11">
    <source>
        <dbReference type="ARBA" id="ARBA00023065"/>
    </source>
</evidence>
<evidence type="ECO:0000256" key="2">
    <source>
        <dbReference type="ARBA" id="ARBA00004651"/>
    </source>
</evidence>
<evidence type="ECO:0000256" key="4">
    <source>
        <dbReference type="ARBA" id="ARBA00022448"/>
    </source>
</evidence>
<dbReference type="STRING" id="29170.A0A368FX06"/>
<dbReference type="Pfam" id="PF03297">
    <property type="entry name" value="Ribosomal_S25"/>
    <property type="match status" value="1"/>
</dbReference>
<evidence type="ECO:0000313" key="17">
    <source>
        <dbReference type="EMBL" id="RCN35519.1"/>
    </source>
</evidence>
<dbReference type="GO" id="GO:0005840">
    <property type="term" value="C:ribosome"/>
    <property type="evidence" value="ECO:0007669"/>
    <property type="project" value="UniProtKB-KW"/>
</dbReference>
<keyword evidence="13" id="KW-0687">Ribonucleoprotein</keyword>
<evidence type="ECO:0000256" key="8">
    <source>
        <dbReference type="ARBA" id="ARBA00022949"/>
    </source>
</evidence>
<keyword evidence="5" id="KW-1003">Cell membrane</keyword>
<keyword evidence="14 15" id="KW-0407">Ion channel</keyword>
<dbReference type="AlphaFoldDB" id="A0A368FX06"/>
<evidence type="ECO:0000256" key="14">
    <source>
        <dbReference type="ARBA" id="ARBA00023303"/>
    </source>
</evidence>
<gene>
    <name evidence="15" type="primary">inx</name>
    <name evidence="17" type="ORF">ANCCAN_18602</name>
</gene>
<keyword evidence="7" id="KW-0303">Gap junction</keyword>
<keyword evidence="10 15" id="KW-1133">Transmembrane helix</keyword>
<evidence type="ECO:0000256" key="16">
    <source>
        <dbReference type="SAM" id="MobiDB-lite"/>
    </source>
</evidence>
<evidence type="ECO:0000256" key="10">
    <source>
        <dbReference type="ARBA" id="ARBA00022989"/>
    </source>
</evidence>
<comment type="function">
    <text evidence="15">Structural component of the gap junctions.</text>
</comment>
<organism evidence="17 18">
    <name type="scientific">Ancylostoma caninum</name>
    <name type="common">Dog hookworm</name>
    <dbReference type="NCBI Taxonomy" id="29170"/>
    <lineage>
        <taxon>Eukaryota</taxon>
        <taxon>Metazoa</taxon>
        <taxon>Ecdysozoa</taxon>
        <taxon>Nematoda</taxon>
        <taxon>Chromadorea</taxon>
        <taxon>Rhabditida</taxon>
        <taxon>Rhabditina</taxon>
        <taxon>Rhabditomorpha</taxon>
        <taxon>Strongyloidea</taxon>
        <taxon>Ancylostomatidae</taxon>
        <taxon>Ancylostomatinae</taxon>
        <taxon>Ancylostoma</taxon>
    </lineage>
</organism>
<evidence type="ECO:0000256" key="12">
    <source>
        <dbReference type="ARBA" id="ARBA00023136"/>
    </source>
</evidence>
<dbReference type="PANTHER" id="PTHR11893:SF9">
    <property type="entry name" value="INNEXIN-7"/>
    <property type="match status" value="1"/>
</dbReference>
<protein>
    <recommendedName>
        <fullName evidence="15">Innexin</fullName>
    </recommendedName>
</protein>
<evidence type="ECO:0000256" key="3">
    <source>
        <dbReference type="ARBA" id="ARBA00009106"/>
    </source>
</evidence>
<dbReference type="InterPro" id="IPR004977">
    <property type="entry name" value="Ribosomal_eS25"/>
</dbReference>
<evidence type="ECO:0000256" key="1">
    <source>
        <dbReference type="ARBA" id="ARBA00004610"/>
    </source>
</evidence>
<dbReference type="PROSITE" id="PS51013">
    <property type="entry name" value="PANNEXIN"/>
    <property type="match status" value="1"/>
</dbReference>
<evidence type="ECO:0000256" key="15">
    <source>
        <dbReference type="RuleBase" id="RU010713"/>
    </source>
</evidence>
<sequence length="394" mass="44688">MPPKAAKKADPKGGKAPPGKKKEGSGGKAKKKKWSKGKVRDKLNNMVLFDQATYDKLYKEVITYKLITPSVVSERLKVRASLAKAGLRELQAKGLVKCIVHHGGQIVYTRATKEADMFMFRVLNAVPYSNQQGAKDFIAGLHSFVTCNLLVGLAVLVSWKQFGGKPIECMVPSDFTSAWVQVKLCSSFSSMLRITAGLKTRTLSLFLLQWLALRAKLTAALHRYLLPHSNPQQFGFDVWHSLWSGNETWKESGLFPRVTLCDFEVREMGNIQTHTVQCVLLINVFTEKIFILLWAWYIFLGTLTACNLFSWMFAIFSETSKEHFLINHLEMCETPFDKENASNLKHVDCFMDKYLGLDGVFLLRLIAQHADVVFITELIGSLWKTHYAIEEQRR</sequence>
<evidence type="ECO:0000256" key="5">
    <source>
        <dbReference type="ARBA" id="ARBA00022475"/>
    </source>
</evidence>